<feature type="domain" description="Phage head morphogenesis" evidence="1">
    <location>
        <begin position="138"/>
        <end position="259"/>
    </location>
</feature>
<keyword evidence="3" id="KW-1185">Reference proteome</keyword>
<sequence length="266" mass="28885">MRRSGRLMVASDPWLAARAQDRARVAAAEHELVPAVRAAVGAYLAEVRAGLGLSGTLTAAATPGGGEPDWSGWPGEGWWRQLVQRHIAPVWRRVWAGAYGHTAPQAPDGAGAGRAEDEVEAMADRLRAWPRRVWDRMRRAWRDGAACGESAAQLRERVAELATLEAWDGSALTMTRTEVIGALNAGSLSAALDEQARTGRRWTKRWLATADDRTRATHRAADGQTTLLTERFAVGHARIQFPGDPRGPAGEVINCRCSMQVRPSAE</sequence>
<dbReference type="Proteomes" id="UP000292452">
    <property type="component" value="Unassembled WGS sequence"/>
</dbReference>
<evidence type="ECO:0000259" key="1">
    <source>
        <dbReference type="Pfam" id="PF04233"/>
    </source>
</evidence>
<gene>
    <name evidence="2" type="ORF">EYS09_26205</name>
</gene>
<evidence type="ECO:0000313" key="2">
    <source>
        <dbReference type="EMBL" id="TBO56770.1"/>
    </source>
</evidence>
<reference evidence="2 3" key="1">
    <citation type="submission" date="2019-02" db="EMBL/GenBank/DDBJ databases">
        <title>Draft Genome Sequence of Streptomyces sp. AM-2504, identified by 16S rRNA comparative analysis as a Streptomyces Kasugaensis strain.</title>
        <authorList>
            <person name="Napolioni V."/>
            <person name="Giuliodori A.M."/>
            <person name="Spurio R."/>
            <person name="Fabbretti A."/>
        </authorList>
    </citation>
    <scope>NUCLEOTIDE SEQUENCE [LARGE SCALE GENOMIC DNA]</scope>
    <source>
        <strain evidence="2 3">AM-2504</strain>
    </source>
</reference>
<dbReference type="AlphaFoldDB" id="A0A4Q9HRL3"/>
<dbReference type="EMBL" id="SIXH01000296">
    <property type="protein sequence ID" value="TBO56770.1"/>
    <property type="molecule type" value="Genomic_DNA"/>
</dbReference>
<dbReference type="Pfam" id="PF04233">
    <property type="entry name" value="Phage_Mu_F"/>
    <property type="match status" value="1"/>
</dbReference>
<name>A0A4Q9HRL3_STRKA</name>
<accession>A0A4Q9HRL3</accession>
<protein>
    <recommendedName>
        <fullName evidence="1">Phage head morphogenesis domain-containing protein</fullName>
    </recommendedName>
</protein>
<comment type="caution">
    <text evidence="2">The sequence shown here is derived from an EMBL/GenBank/DDBJ whole genome shotgun (WGS) entry which is preliminary data.</text>
</comment>
<organism evidence="2 3">
    <name type="scientific">Streptomyces kasugaensis</name>
    <dbReference type="NCBI Taxonomy" id="1946"/>
    <lineage>
        <taxon>Bacteria</taxon>
        <taxon>Bacillati</taxon>
        <taxon>Actinomycetota</taxon>
        <taxon>Actinomycetes</taxon>
        <taxon>Kitasatosporales</taxon>
        <taxon>Streptomycetaceae</taxon>
        <taxon>Streptomyces</taxon>
    </lineage>
</organism>
<dbReference type="InterPro" id="IPR006528">
    <property type="entry name" value="Phage_head_morphogenesis_dom"/>
</dbReference>
<evidence type="ECO:0000313" key="3">
    <source>
        <dbReference type="Proteomes" id="UP000292452"/>
    </source>
</evidence>
<proteinExistence type="predicted"/>